<protein>
    <recommendedName>
        <fullName evidence="10">Odorant receptor</fullName>
    </recommendedName>
</protein>
<evidence type="ECO:0000256" key="8">
    <source>
        <dbReference type="ARBA" id="ARBA00023170"/>
    </source>
</evidence>
<evidence type="ECO:0000256" key="5">
    <source>
        <dbReference type="ARBA" id="ARBA00022725"/>
    </source>
</evidence>
<evidence type="ECO:0000256" key="2">
    <source>
        <dbReference type="ARBA" id="ARBA00022475"/>
    </source>
</evidence>
<proteinExistence type="inferred from homology"/>
<feature type="transmembrane region" description="Helical" evidence="10">
    <location>
        <begin position="261"/>
        <end position="281"/>
    </location>
</feature>
<feature type="transmembrane region" description="Helical" evidence="10">
    <location>
        <begin position="163"/>
        <end position="182"/>
    </location>
</feature>
<keyword evidence="2" id="KW-1003">Cell membrane</keyword>
<keyword evidence="11" id="KW-1185">Reference proteome</keyword>
<evidence type="ECO:0000256" key="1">
    <source>
        <dbReference type="ARBA" id="ARBA00004651"/>
    </source>
</evidence>
<name>A0A9C6T159_DROAB</name>
<comment type="caution">
    <text evidence="10">Lacks conserved residue(s) required for the propagation of feature annotation.</text>
</comment>
<evidence type="ECO:0000256" key="3">
    <source>
        <dbReference type="ARBA" id="ARBA00022606"/>
    </source>
</evidence>
<dbReference type="InterPro" id="IPR004117">
    <property type="entry name" value="7tm6_olfct_rcpt"/>
</dbReference>
<dbReference type="GO" id="GO:0004984">
    <property type="term" value="F:olfactory receptor activity"/>
    <property type="evidence" value="ECO:0007669"/>
    <property type="project" value="InterPro"/>
</dbReference>
<dbReference type="GO" id="GO:0005886">
    <property type="term" value="C:plasma membrane"/>
    <property type="evidence" value="ECO:0007669"/>
    <property type="project" value="UniProtKB-SubCell"/>
</dbReference>
<dbReference type="GO" id="GO:0007165">
    <property type="term" value="P:signal transduction"/>
    <property type="evidence" value="ECO:0007669"/>
    <property type="project" value="UniProtKB-KW"/>
</dbReference>
<dbReference type="AlphaFoldDB" id="A0A9C6T159"/>
<keyword evidence="6 10" id="KW-1133">Transmembrane helix</keyword>
<dbReference type="Proteomes" id="UP000515160">
    <property type="component" value="Chromosome 3"/>
</dbReference>
<evidence type="ECO:0000256" key="10">
    <source>
        <dbReference type="RuleBase" id="RU351113"/>
    </source>
</evidence>
<keyword evidence="8 10" id="KW-0675">Receptor</keyword>
<dbReference type="Pfam" id="PF02949">
    <property type="entry name" value="7tm_6"/>
    <property type="match status" value="1"/>
</dbReference>
<reference evidence="12" key="1">
    <citation type="submission" date="2025-08" db="UniProtKB">
        <authorList>
            <consortium name="RefSeq"/>
        </authorList>
    </citation>
    <scope>IDENTIFICATION</scope>
    <source>
        <strain evidence="12">15112-1751.03</strain>
        <tissue evidence="12">Whole Adult</tissue>
    </source>
</reference>
<keyword evidence="9 10" id="KW-0807">Transducer</keyword>
<gene>
    <name evidence="12" type="primary">LOC117572209</name>
</gene>
<comment type="similarity">
    <text evidence="10">Belongs to the insect chemoreceptor superfamily. Heteromeric odorant receptor channel (TC 1.A.69) family.</text>
</comment>
<dbReference type="PANTHER" id="PTHR21137:SF35">
    <property type="entry name" value="ODORANT RECEPTOR 19A-RELATED"/>
    <property type="match status" value="1"/>
</dbReference>
<dbReference type="PANTHER" id="PTHR21137">
    <property type="entry name" value="ODORANT RECEPTOR"/>
    <property type="match status" value="1"/>
</dbReference>
<dbReference type="GO" id="GO:0005549">
    <property type="term" value="F:odorant binding"/>
    <property type="evidence" value="ECO:0007669"/>
    <property type="project" value="InterPro"/>
</dbReference>
<organism evidence="11 12">
    <name type="scientific">Drosophila albomicans</name>
    <name type="common">Fruit fly</name>
    <dbReference type="NCBI Taxonomy" id="7291"/>
    <lineage>
        <taxon>Eukaryota</taxon>
        <taxon>Metazoa</taxon>
        <taxon>Ecdysozoa</taxon>
        <taxon>Arthropoda</taxon>
        <taxon>Hexapoda</taxon>
        <taxon>Insecta</taxon>
        <taxon>Pterygota</taxon>
        <taxon>Neoptera</taxon>
        <taxon>Endopterygota</taxon>
        <taxon>Diptera</taxon>
        <taxon>Brachycera</taxon>
        <taxon>Muscomorpha</taxon>
        <taxon>Ephydroidea</taxon>
        <taxon>Drosophilidae</taxon>
        <taxon>Drosophila</taxon>
    </lineage>
</organism>
<evidence type="ECO:0000313" key="11">
    <source>
        <dbReference type="Proteomes" id="UP000515160"/>
    </source>
</evidence>
<dbReference type="GeneID" id="117572209"/>
<accession>A0A9C6T159</accession>
<dbReference type="OrthoDB" id="6604226at2759"/>
<keyword evidence="5 10" id="KW-0552">Olfaction</keyword>
<evidence type="ECO:0000256" key="9">
    <source>
        <dbReference type="ARBA" id="ARBA00023224"/>
    </source>
</evidence>
<sequence>MYSNLDSTRLELLYFVANQFFIVTTVWALHEDEDFVALGQDLLWNCGMVYLMTKWHFLYFRADKVDDLVDRLDACHREVKKKHSADEIRSIQRYHYTVESSLSVLWFFGLSMFIGLIATLPVYTNQKLPFHAIYPFGWHDPDRHPYAHAIVYGWQVFALINNMYALLFLDLLCVHIFFQLAANMKILCVELRCMSKLNRHDVALYRSELRRICIFHQKILGLVELTNEVFYGPMIMQMIVSFFLISLSTFISLVARHDPSVAARFMLFMVLSFLHLSYWCIAGNMVNEHAFNVAGAAFDAYEWSPPVPEIQRDIAFIIRRAQKPLSMGAAPFPPLNLTSYMAILKQCYSILTLMLESLD</sequence>
<evidence type="ECO:0000313" key="12">
    <source>
        <dbReference type="RefSeq" id="XP_051859551.1"/>
    </source>
</evidence>
<comment type="subcellular location">
    <subcellularLocation>
        <location evidence="1 10">Cell membrane</location>
        <topology evidence="1 10">Multi-pass membrane protein</topology>
    </subcellularLocation>
</comment>
<evidence type="ECO:0000256" key="7">
    <source>
        <dbReference type="ARBA" id="ARBA00023136"/>
    </source>
</evidence>
<feature type="transmembrane region" description="Helical" evidence="10">
    <location>
        <begin position="102"/>
        <end position="123"/>
    </location>
</feature>
<keyword evidence="4 10" id="KW-0812">Transmembrane</keyword>
<evidence type="ECO:0000256" key="6">
    <source>
        <dbReference type="ARBA" id="ARBA00022989"/>
    </source>
</evidence>
<feature type="transmembrane region" description="Helical" evidence="10">
    <location>
        <begin position="235"/>
        <end position="255"/>
    </location>
</feature>
<keyword evidence="7 10" id="KW-0472">Membrane</keyword>
<keyword evidence="3 10" id="KW-0716">Sensory transduction</keyword>
<evidence type="ECO:0000256" key="4">
    <source>
        <dbReference type="ARBA" id="ARBA00022692"/>
    </source>
</evidence>
<dbReference type="RefSeq" id="XP_051859551.1">
    <property type="nucleotide sequence ID" value="XM_052003591.1"/>
</dbReference>